<sequence>MQLLATLTRSKAALAALVTAVTLALVATAAGYLLLNKSTITLSLDGTAAEVSTDAKTVADVLEQEGVEVGKHDVVAPDLDTPVDDGTRIAVKFGRPLEINLDGEKSRHWVTATDVTTALDQIGLRVAGAELSTSRGAEISRSGMRLTIATPKKVTFAIAGAKPVTSKVAVMTVGQALEEQGVKVDRDDIVKPAPRKRLDDRDKVTVTKVRVVKKDVKDEPISFSTETTYDDTMYEGKQETVREGRAGRRDVTYQLRYENGKLVGRKIVGVRDYVAPVNTLVKVGTKEPEPEPEPEPVEPAAPVYSSGGTVWDAIAQCESGGNWATNTGNGYYGGLQFSLSTWQAYGGTGYPHTQSREAQIAVAERVAAAEGGYGAWPHCGAGY</sequence>
<gene>
    <name evidence="5" type="ORF">AVDCRST_MAG47-1435</name>
</gene>
<protein>
    <submittedName>
        <fullName evidence="5">Phage tail length tape-measure protein</fullName>
    </submittedName>
</protein>
<dbReference type="SUPFAM" id="SSF53955">
    <property type="entry name" value="Lysozyme-like"/>
    <property type="match status" value="1"/>
</dbReference>
<feature type="domain" description="G5" evidence="4">
    <location>
        <begin position="206"/>
        <end position="287"/>
    </location>
</feature>
<dbReference type="Pfam" id="PF03990">
    <property type="entry name" value="DUF348"/>
    <property type="match status" value="3"/>
</dbReference>
<dbReference type="InterPro" id="IPR010618">
    <property type="entry name" value="RPF"/>
</dbReference>
<dbReference type="Gene3D" id="1.10.530.10">
    <property type="match status" value="1"/>
</dbReference>
<dbReference type="InterPro" id="IPR023346">
    <property type="entry name" value="Lysozyme-like_dom_sf"/>
</dbReference>
<dbReference type="AlphaFoldDB" id="A0A6J4MZB8"/>
<reference evidence="5" key="1">
    <citation type="submission" date="2020-02" db="EMBL/GenBank/DDBJ databases">
        <authorList>
            <person name="Meier V. D."/>
        </authorList>
    </citation>
    <scope>NUCLEOTIDE SEQUENCE</scope>
    <source>
        <strain evidence="5">AVDCRST_MAG47</strain>
    </source>
</reference>
<keyword evidence="2" id="KW-0732">Signal</keyword>
<evidence type="ECO:0000256" key="2">
    <source>
        <dbReference type="ARBA" id="ARBA00022729"/>
    </source>
</evidence>
<dbReference type="PROSITE" id="PS51109">
    <property type="entry name" value="G5"/>
    <property type="match status" value="1"/>
</dbReference>
<dbReference type="Gene3D" id="2.20.230.10">
    <property type="entry name" value="Resuscitation-promoting factor rpfb"/>
    <property type="match status" value="1"/>
</dbReference>
<dbReference type="InterPro" id="IPR011098">
    <property type="entry name" value="G5_dom"/>
</dbReference>
<dbReference type="EMBL" id="CADCUK010000102">
    <property type="protein sequence ID" value="CAA9373175.1"/>
    <property type="molecule type" value="Genomic_DNA"/>
</dbReference>
<evidence type="ECO:0000259" key="4">
    <source>
        <dbReference type="PROSITE" id="PS51109"/>
    </source>
</evidence>
<dbReference type="InterPro" id="IPR007137">
    <property type="entry name" value="DUF348"/>
</dbReference>
<dbReference type="GO" id="GO:0016787">
    <property type="term" value="F:hydrolase activity"/>
    <property type="evidence" value="ECO:0007669"/>
    <property type="project" value="UniProtKB-KW"/>
</dbReference>
<comment type="similarity">
    <text evidence="1">Belongs to the transglycosylase family. Rpf subfamily.</text>
</comment>
<dbReference type="Pfam" id="PF06737">
    <property type="entry name" value="Transglycosylas"/>
    <property type="match status" value="1"/>
</dbReference>
<dbReference type="SMART" id="SM01208">
    <property type="entry name" value="G5"/>
    <property type="match status" value="1"/>
</dbReference>
<dbReference type="Pfam" id="PF07501">
    <property type="entry name" value="G5"/>
    <property type="match status" value="1"/>
</dbReference>
<evidence type="ECO:0000313" key="5">
    <source>
        <dbReference type="EMBL" id="CAA9373175.1"/>
    </source>
</evidence>
<dbReference type="CDD" id="cd13925">
    <property type="entry name" value="RPF"/>
    <property type="match status" value="1"/>
</dbReference>
<proteinExistence type="inferred from homology"/>
<keyword evidence="3" id="KW-0378">Hydrolase</keyword>
<name>A0A6J4MZB8_9ACTN</name>
<evidence type="ECO:0000256" key="3">
    <source>
        <dbReference type="ARBA" id="ARBA00022801"/>
    </source>
</evidence>
<evidence type="ECO:0000256" key="1">
    <source>
        <dbReference type="ARBA" id="ARBA00010830"/>
    </source>
</evidence>
<accession>A0A6J4MZB8</accession>
<organism evidence="5">
    <name type="scientific">uncultured Nocardioidaceae bacterium</name>
    <dbReference type="NCBI Taxonomy" id="253824"/>
    <lineage>
        <taxon>Bacteria</taxon>
        <taxon>Bacillati</taxon>
        <taxon>Actinomycetota</taxon>
        <taxon>Actinomycetes</taxon>
        <taxon>Propionibacteriales</taxon>
        <taxon>Nocardioidaceae</taxon>
        <taxon>environmental samples</taxon>
    </lineage>
</organism>